<dbReference type="InterPro" id="IPR046829">
    <property type="entry name" value="Calmod_bind_C"/>
</dbReference>
<comment type="caution">
    <text evidence="11">The sequence shown here is derived from an EMBL/GenBank/DDBJ whole genome shotgun (WGS) entry which is preliminary data.</text>
</comment>
<protein>
    <submittedName>
        <fullName evidence="11">Protein SAR DEFICIENT 1</fullName>
    </submittedName>
</protein>
<keyword evidence="7" id="KW-0539">Nucleus</keyword>
<comment type="subcellular location">
    <subcellularLocation>
        <location evidence="1">Nucleus</location>
    </subcellularLocation>
</comment>
<dbReference type="OrthoDB" id="757051at2759"/>
<keyword evidence="5" id="KW-0010">Activator</keyword>
<feature type="domain" description="Calmodulin binding protein-like N-terminal" evidence="8">
    <location>
        <begin position="126"/>
        <end position="275"/>
    </location>
</feature>
<dbReference type="Pfam" id="PF20451">
    <property type="entry name" value="Calmod_bind_M"/>
    <property type="match status" value="1"/>
</dbReference>
<dbReference type="PANTHER" id="PTHR31713:SF42">
    <property type="entry name" value="PROTEIN SAR DEFICIENT 1"/>
    <property type="match status" value="1"/>
</dbReference>
<evidence type="ECO:0000256" key="6">
    <source>
        <dbReference type="ARBA" id="ARBA00023163"/>
    </source>
</evidence>
<gene>
    <name evidence="11" type="primary">SARD1</name>
    <name evidence="11" type="ORF">CR513_53237</name>
</gene>
<dbReference type="Pfam" id="PF07887">
    <property type="entry name" value="Calmodulin_bind"/>
    <property type="match status" value="1"/>
</dbReference>
<dbReference type="GO" id="GO:0080142">
    <property type="term" value="P:regulation of salicylic acid biosynthetic process"/>
    <property type="evidence" value="ECO:0007669"/>
    <property type="project" value="TreeGrafter"/>
</dbReference>
<evidence type="ECO:0000256" key="5">
    <source>
        <dbReference type="ARBA" id="ARBA00023159"/>
    </source>
</evidence>
<evidence type="ECO:0000259" key="8">
    <source>
        <dbReference type="Pfam" id="PF07887"/>
    </source>
</evidence>
<dbReference type="Pfam" id="PF20452">
    <property type="entry name" value="Calmod_bind_C"/>
    <property type="match status" value="1"/>
</dbReference>
<dbReference type="InterPro" id="IPR046830">
    <property type="entry name" value="Calmod_bind_M"/>
</dbReference>
<evidence type="ECO:0000256" key="3">
    <source>
        <dbReference type="ARBA" id="ARBA00023015"/>
    </source>
</evidence>
<dbReference type="InterPro" id="IPR046831">
    <property type="entry name" value="Calmodulin_bind_N"/>
</dbReference>
<sequence length="508" mass="57125">IKRNSSSPAILIKLATSVQPFTLFYSLVPLNLHIMAAKRFFDHSDQDTNKSGDKRMKTTRPSFASVIGEVVMVKNLQNLFSGLEPLLRRVVNEEVERVMTHCVPVPRSITRSPSLRIEALEQPSSYELMFSKKLSHPIFTGSRIQDIDGNPIHVVLVDKSGGQMVPTSLPHPIKLEIVVLDGDFASGGDNNESWTSEEFNNHIVKERTGKRPLLTGELNLTMRDGIAPIEDIEFTDNSSWIRSRKFRVAVRVAPGSNLTLRIRQGMTEPFVVKDHRGELYKKHHPPMLHDEVWRLEKIGKDGAFHKKLFNEGINSVQDFLKLSIVDPHKLRKILGVGMSEKMWDVTIKHAKTCEKGNKLYVYRGPNFTIYLNAICQLVRANINGQIFPGRDLTNMTRSYIEKLLREAHARWNDLEEIDGALLTQGESVEQFPNNHQASVIAYDENDYYGDKSTEAGNYVPSHNNAQIGCSEWAMNATFGTTSFVNGMPYSFSDSQSDSDIAPSVDGAA</sequence>
<feature type="non-terminal residue" evidence="11">
    <location>
        <position position="1"/>
    </location>
</feature>
<keyword evidence="4" id="KW-0238">DNA-binding</keyword>
<dbReference type="AlphaFoldDB" id="A0A371EP73"/>
<feature type="non-terminal residue" evidence="11">
    <location>
        <position position="508"/>
    </location>
</feature>
<keyword evidence="12" id="KW-1185">Reference proteome</keyword>
<dbReference type="EMBL" id="QJKJ01012812">
    <property type="protein sequence ID" value="RDX67840.1"/>
    <property type="molecule type" value="Genomic_DNA"/>
</dbReference>
<reference evidence="11" key="1">
    <citation type="submission" date="2018-05" db="EMBL/GenBank/DDBJ databases">
        <title>Draft genome of Mucuna pruriens seed.</title>
        <authorList>
            <person name="Nnadi N.E."/>
            <person name="Vos R."/>
            <person name="Hasami M.H."/>
            <person name="Devisetty U.K."/>
            <person name="Aguiy J.C."/>
        </authorList>
    </citation>
    <scope>NUCLEOTIDE SEQUENCE [LARGE SCALE GENOMIC DNA]</scope>
    <source>
        <strain evidence="11">JCA_2017</strain>
    </source>
</reference>
<dbReference type="GO" id="GO:0003700">
    <property type="term" value="F:DNA-binding transcription factor activity"/>
    <property type="evidence" value="ECO:0007669"/>
    <property type="project" value="TreeGrafter"/>
</dbReference>
<dbReference type="InterPro" id="IPR012416">
    <property type="entry name" value="CBP60"/>
</dbReference>
<evidence type="ECO:0000256" key="7">
    <source>
        <dbReference type="ARBA" id="ARBA00023242"/>
    </source>
</evidence>
<evidence type="ECO:0000256" key="2">
    <source>
        <dbReference type="ARBA" id="ARBA00007214"/>
    </source>
</evidence>
<dbReference type="Proteomes" id="UP000257109">
    <property type="component" value="Unassembled WGS sequence"/>
</dbReference>
<keyword evidence="3" id="KW-0805">Transcription regulation</keyword>
<dbReference type="GO" id="GO:0005516">
    <property type="term" value="F:calmodulin binding"/>
    <property type="evidence" value="ECO:0007669"/>
    <property type="project" value="InterPro"/>
</dbReference>
<evidence type="ECO:0000313" key="11">
    <source>
        <dbReference type="EMBL" id="RDX67840.1"/>
    </source>
</evidence>
<accession>A0A371EP73</accession>
<name>A0A371EP73_MUCPR</name>
<evidence type="ECO:0000256" key="1">
    <source>
        <dbReference type="ARBA" id="ARBA00004123"/>
    </source>
</evidence>
<dbReference type="PANTHER" id="PTHR31713">
    <property type="entry name" value="OS02G0177800 PROTEIN"/>
    <property type="match status" value="1"/>
</dbReference>
<keyword evidence="6" id="KW-0804">Transcription</keyword>
<comment type="similarity">
    <text evidence="2">Belongs to the plant ACBP60 protein family.</text>
</comment>
<feature type="domain" description="Calmodulin binding protein C-terminal" evidence="10">
    <location>
        <begin position="358"/>
        <end position="417"/>
    </location>
</feature>
<evidence type="ECO:0000313" key="12">
    <source>
        <dbReference type="Proteomes" id="UP000257109"/>
    </source>
</evidence>
<feature type="domain" description="Calmodulin binding protein central" evidence="9">
    <location>
        <begin position="287"/>
        <end position="353"/>
    </location>
</feature>
<evidence type="ECO:0000259" key="9">
    <source>
        <dbReference type="Pfam" id="PF20451"/>
    </source>
</evidence>
<dbReference type="STRING" id="157652.A0A371EP73"/>
<dbReference type="GO" id="GO:0005634">
    <property type="term" value="C:nucleus"/>
    <property type="evidence" value="ECO:0007669"/>
    <property type="project" value="UniProtKB-SubCell"/>
</dbReference>
<evidence type="ECO:0000256" key="4">
    <source>
        <dbReference type="ARBA" id="ARBA00023125"/>
    </source>
</evidence>
<proteinExistence type="inferred from homology"/>
<organism evidence="11 12">
    <name type="scientific">Mucuna pruriens</name>
    <name type="common">Velvet bean</name>
    <name type="synonym">Dolichos pruriens</name>
    <dbReference type="NCBI Taxonomy" id="157652"/>
    <lineage>
        <taxon>Eukaryota</taxon>
        <taxon>Viridiplantae</taxon>
        <taxon>Streptophyta</taxon>
        <taxon>Embryophyta</taxon>
        <taxon>Tracheophyta</taxon>
        <taxon>Spermatophyta</taxon>
        <taxon>Magnoliopsida</taxon>
        <taxon>eudicotyledons</taxon>
        <taxon>Gunneridae</taxon>
        <taxon>Pentapetalae</taxon>
        <taxon>rosids</taxon>
        <taxon>fabids</taxon>
        <taxon>Fabales</taxon>
        <taxon>Fabaceae</taxon>
        <taxon>Papilionoideae</taxon>
        <taxon>50 kb inversion clade</taxon>
        <taxon>NPAAA clade</taxon>
        <taxon>indigoferoid/millettioid clade</taxon>
        <taxon>Phaseoleae</taxon>
        <taxon>Mucuna</taxon>
    </lineage>
</organism>
<evidence type="ECO:0000259" key="10">
    <source>
        <dbReference type="Pfam" id="PF20452"/>
    </source>
</evidence>
<dbReference type="GO" id="GO:0043565">
    <property type="term" value="F:sequence-specific DNA binding"/>
    <property type="evidence" value="ECO:0007669"/>
    <property type="project" value="TreeGrafter"/>
</dbReference>